<evidence type="ECO:0000259" key="1">
    <source>
        <dbReference type="PROSITE" id="PS50878"/>
    </source>
</evidence>
<evidence type="ECO:0000313" key="2">
    <source>
        <dbReference type="EMBL" id="KAK6761536.1"/>
    </source>
</evidence>
<name>A0ABR1EHY6_NECAM</name>
<dbReference type="Proteomes" id="UP001303046">
    <property type="component" value="Unassembled WGS sequence"/>
</dbReference>
<proteinExistence type="predicted"/>
<dbReference type="EMBL" id="JAVFWL010000006">
    <property type="protein sequence ID" value="KAK6761536.1"/>
    <property type="molecule type" value="Genomic_DNA"/>
</dbReference>
<gene>
    <name evidence="2" type="primary">Necator_chrX.g22723</name>
    <name evidence="2" type="ORF">RB195_022560</name>
</gene>
<organism evidence="2 3">
    <name type="scientific">Necator americanus</name>
    <name type="common">Human hookworm</name>
    <dbReference type="NCBI Taxonomy" id="51031"/>
    <lineage>
        <taxon>Eukaryota</taxon>
        <taxon>Metazoa</taxon>
        <taxon>Ecdysozoa</taxon>
        <taxon>Nematoda</taxon>
        <taxon>Chromadorea</taxon>
        <taxon>Rhabditida</taxon>
        <taxon>Rhabditina</taxon>
        <taxon>Rhabditomorpha</taxon>
        <taxon>Strongyloidea</taxon>
        <taxon>Ancylostomatidae</taxon>
        <taxon>Bunostominae</taxon>
        <taxon>Necator</taxon>
    </lineage>
</organism>
<protein>
    <recommendedName>
        <fullName evidence="1">Reverse transcriptase domain-containing protein</fullName>
    </recommendedName>
</protein>
<comment type="caution">
    <text evidence="2">The sequence shown here is derived from an EMBL/GenBank/DDBJ whole genome shotgun (WGS) entry which is preliminary data.</text>
</comment>
<evidence type="ECO:0000313" key="3">
    <source>
        <dbReference type="Proteomes" id="UP001303046"/>
    </source>
</evidence>
<accession>A0ABR1EHY6</accession>
<dbReference type="InterPro" id="IPR000477">
    <property type="entry name" value="RT_dom"/>
</dbReference>
<dbReference type="SUPFAM" id="SSF56672">
    <property type="entry name" value="DNA/RNA polymerases"/>
    <property type="match status" value="1"/>
</dbReference>
<feature type="domain" description="Reverse transcriptase" evidence="1">
    <location>
        <begin position="365"/>
        <end position="553"/>
    </location>
</feature>
<dbReference type="PANTHER" id="PTHR19446">
    <property type="entry name" value="REVERSE TRANSCRIPTASES"/>
    <property type="match status" value="1"/>
</dbReference>
<keyword evidence="3" id="KW-1185">Reference proteome</keyword>
<dbReference type="Pfam" id="PF00078">
    <property type="entry name" value="RVT_1"/>
    <property type="match status" value="1"/>
</dbReference>
<dbReference type="InterPro" id="IPR043502">
    <property type="entry name" value="DNA/RNA_pol_sf"/>
</dbReference>
<reference evidence="2 3" key="1">
    <citation type="submission" date="2023-08" db="EMBL/GenBank/DDBJ databases">
        <title>A Necator americanus chromosomal reference genome.</title>
        <authorList>
            <person name="Ilik V."/>
            <person name="Petrzelkova K.J."/>
            <person name="Pardy F."/>
            <person name="Fuh T."/>
            <person name="Niatou-Singa F.S."/>
            <person name="Gouil Q."/>
            <person name="Baker L."/>
            <person name="Ritchie M.E."/>
            <person name="Jex A.R."/>
            <person name="Gazzola D."/>
            <person name="Li H."/>
            <person name="Toshio Fujiwara R."/>
            <person name="Zhan B."/>
            <person name="Aroian R.V."/>
            <person name="Pafco B."/>
            <person name="Schwarz E.M."/>
        </authorList>
    </citation>
    <scope>NUCLEOTIDE SEQUENCE [LARGE SCALE GENOMIC DNA]</scope>
    <source>
        <strain evidence="2 3">Aroian</strain>
        <tissue evidence="2">Whole animal</tissue>
    </source>
</reference>
<dbReference type="PROSITE" id="PS50878">
    <property type="entry name" value="RT_POL"/>
    <property type="match status" value="1"/>
</dbReference>
<sequence length="553" mass="63535">MDALDAAIEDLMTQAGKFKYDVIGLTERRRRHPLNAVYETGEELFIGTCDSRELMRRCGSTPTLTIFVIYAPTSSYEEEDVEAFYMGLEKFYREDHVFHKGVRLSEFITATKAIHGNSQFQKPSFLRWTWESPDGGGEKAAKFTMRTPKTIIDLELFASPVDFWEDTVMDNIDDEYERFVEHLHDCTRKAKSLKTTKRCRSPKTLELIRQRGHARAAGNQELTSGVAKLCREAIKEDVKERRAKVLAEAAEAGRSICYVRRNFANRKTTMTALRTPDGTTTASRRGMEKVIHDFYSDLFDSHVHLPPYHLRKDRRVISKVLPSEVRHVIVSVTNRTSPGIDRIKNEHLKCLPPVLINTLARLFTRYLSECKVPKQSETSKTVLLYKKGDPQDIGNYRTICLLSVVYKLFTRVILNRIERKLDEGQPCEIITRVQDPLCLTFIYLKKAFNTVETEAVMEALDNQGVPTPYIKVLRELYRIFTKSKISPFYKNIIDVKRGAPQGGTILPKIFSATLENVMRELEWEDMGVKVDARHLQHLRFADDIVLITDAGRI</sequence>